<dbReference type="EMBL" id="GBRH01228871">
    <property type="protein sequence ID" value="JAD69024.1"/>
    <property type="molecule type" value="Transcribed_RNA"/>
</dbReference>
<sequence length="18" mass="2218">MKRGKVFVEMRGLVRRRV</sequence>
<organism evidence="1">
    <name type="scientific">Arundo donax</name>
    <name type="common">Giant reed</name>
    <name type="synonym">Donax arundinaceus</name>
    <dbReference type="NCBI Taxonomy" id="35708"/>
    <lineage>
        <taxon>Eukaryota</taxon>
        <taxon>Viridiplantae</taxon>
        <taxon>Streptophyta</taxon>
        <taxon>Embryophyta</taxon>
        <taxon>Tracheophyta</taxon>
        <taxon>Spermatophyta</taxon>
        <taxon>Magnoliopsida</taxon>
        <taxon>Liliopsida</taxon>
        <taxon>Poales</taxon>
        <taxon>Poaceae</taxon>
        <taxon>PACMAD clade</taxon>
        <taxon>Arundinoideae</taxon>
        <taxon>Arundineae</taxon>
        <taxon>Arundo</taxon>
    </lineage>
</organism>
<evidence type="ECO:0000313" key="1">
    <source>
        <dbReference type="EMBL" id="JAD69024.1"/>
    </source>
</evidence>
<proteinExistence type="predicted"/>
<name>A0A0A9BY99_ARUDO</name>
<dbReference type="AlphaFoldDB" id="A0A0A9BY99"/>
<reference evidence="1" key="2">
    <citation type="journal article" date="2015" name="Data Brief">
        <title>Shoot transcriptome of the giant reed, Arundo donax.</title>
        <authorList>
            <person name="Barrero R.A."/>
            <person name="Guerrero F.D."/>
            <person name="Moolhuijzen P."/>
            <person name="Goolsby J.A."/>
            <person name="Tidwell J."/>
            <person name="Bellgard S.E."/>
            <person name="Bellgard M.I."/>
        </authorList>
    </citation>
    <scope>NUCLEOTIDE SEQUENCE</scope>
    <source>
        <tissue evidence="1">Shoot tissue taken approximately 20 cm above the soil surface</tissue>
    </source>
</reference>
<protein>
    <submittedName>
        <fullName evidence="1">Uncharacterized protein</fullName>
    </submittedName>
</protein>
<accession>A0A0A9BY99</accession>
<reference evidence="1" key="1">
    <citation type="submission" date="2014-09" db="EMBL/GenBank/DDBJ databases">
        <authorList>
            <person name="Magalhaes I.L.F."/>
            <person name="Oliveira U."/>
            <person name="Santos F.R."/>
            <person name="Vidigal T.H.D.A."/>
            <person name="Brescovit A.D."/>
            <person name="Santos A.J."/>
        </authorList>
    </citation>
    <scope>NUCLEOTIDE SEQUENCE</scope>
    <source>
        <tissue evidence="1">Shoot tissue taken approximately 20 cm above the soil surface</tissue>
    </source>
</reference>